<dbReference type="EMBL" id="AP019307">
    <property type="protein sequence ID" value="BBH18343.1"/>
    <property type="molecule type" value="Genomic_DNA"/>
</dbReference>
<dbReference type="Pfam" id="PF01814">
    <property type="entry name" value="Hemerythrin"/>
    <property type="match status" value="1"/>
</dbReference>
<dbReference type="OrthoDB" id="5197650at2"/>
<evidence type="ECO:0000313" key="3">
    <source>
        <dbReference type="Proteomes" id="UP000271573"/>
    </source>
</evidence>
<organism evidence="2 3">
    <name type="scientific">Nocardioides baekrokdamisoli</name>
    <dbReference type="NCBI Taxonomy" id="1804624"/>
    <lineage>
        <taxon>Bacteria</taxon>
        <taxon>Bacillati</taxon>
        <taxon>Actinomycetota</taxon>
        <taxon>Actinomycetes</taxon>
        <taxon>Propionibacteriales</taxon>
        <taxon>Nocardioidaceae</taxon>
        <taxon>Nocardioides</taxon>
    </lineage>
</organism>
<name>A0A3G9J125_9ACTN</name>
<keyword evidence="3" id="KW-1185">Reference proteome</keyword>
<accession>A0A3G9J125</accession>
<gene>
    <name evidence="2" type="ORF">Back2_26300</name>
</gene>
<dbReference type="KEGG" id="nbe:Back2_26300"/>
<dbReference type="Proteomes" id="UP000271573">
    <property type="component" value="Chromosome"/>
</dbReference>
<dbReference type="CDD" id="cd12108">
    <property type="entry name" value="Hr-like"/>
    <property type="match status" value="1"/>
</dbReference>
<evidence type="ECO:0000259" key="1">
    <source>
        <dbReference type="Pfam" id="PF01814"/>
    </source>
</evidence>
<reference evidence="2 3" key="1">
    <citation type="submission" date="2018-11" db="EMBL/GenBank/DDBJ databases">
        <title>Complete genome sequence of Nocardioides baekrokdamisoli strain KCTC 39748.</title>
        <authorList>
            <person name="Kang S.W."/>
            <person name="Lee K.C."/>
            <person name="Kim K.K."/>
            <person name="Kim J.S."/>
            <person name="Kim D.S."/>
            <person name="Ko S.H."/>
            <person name="Yang S.H."/>
            <person name="Shin Y.K."/>
            <person name="Lee J.S."/>
        </authorList>
    </citation>
    <scope>NUCLEOTIDE SEQUENCE [LARGE SCALE GENOMIC DNA]</scope>
    <source>
        <strain evidence="2 3">KCTC 39748</strain>
    </source>
</reference>
<proteinExistence type="predicted"/>
<feature type="domain" description="Hemerythrin-like" evidence="1">
    <location>
        <begin position="21"/>
        <end position="149"/>
    </location>
</feature>
<protein>
    <recommendedName>
        <fullName evidence="1">Hemerythrin-like domain-containing protein</fullName>
    </recommendedName>
</protein>
<sequence length="221" mass="25269">MDEIALPYLADASYLNMNDVIHAALRRDFERLRAATAALEVGDTARVHALREAWDFIWGELHHHHITEDRLVWPFVLERDLVPRDLTDQMEAEHQRMAIACGRLSEAFRELEAQPTTAHLIALRAQLEFAVKVAEEHLVHEERDVMPVLEPHWGTPAWKVVEREMAKVSPFTAGGMMAWLQDGSDPVVHAALRRHFPAALLWAASNVFGRAYHRTVAPVWR</sequence>
<dbReference type="Gene3D" id="1.20.120.520">
    <property type="entry name" value="nmb1532 protein domain like"/>
    <property type="match status" value="1"/>
</dbReference>
<evidence type="ECO:0000313" key="2">
    <source>
        <dbReference type="EMBL" id="BBH18343.1"/>
    </source>
</evidence>
<dbReference type="AlphaFoldDB" id="A0A3G9J125"/>
<dbReference type="InterPro" id="IPR012312">
    <property type="entry name" value="Hemerythrin-like"/>
</dbReference>
<dbReference type="RefSeq" id="WP_125569658.1">
    <property type="nucleotide sequence ID" value="NZ_AP019307.1"/>
</dbReference>